<evidence type="ECO:0000313" key="3">
    <source>
        <dbReference type="EMBL" id="MFC4030759.1"/>
    </source>
</evidence>
<gene>
    <name evidence="3" type="ORF">ACFO3J_04670</name>
</gene>
<proteinExistence type="predicted"/>
<feature type="signal peptide" evidence="2">
    <location>
        <begin position="1"/>
        <end position="39"/>
    </location>
</feature>
<evidence type="ECO:0000256" key="2">
    <source>
        <dbReference type="SAM" id="SignalP"/>
    </source>
</evidence>
<organism evidence="3 4">
    <name type="scientific">Streptomyces polygonati</name>
    <dbReference type="NCBI Taxonomy" id="1617087"/>
    <lineage>
        <taxon>Bacteria</taxon>
        <taxon>Bacillati</taxon>
        <taxon>Actinomycetota</taxon>
        <taxon>Actinomycetes</taxon>
        <taxon>Kitasatosporales</taxon>
        <taxon>Streptomycetaceae</taxon>
        <taxon>Streptomyces</taxon>
    </lineage>
</organism>
<name>A0ABV8HIW7_9ACTN</name>
<sequence length="359" mass="37393">MHAPVTRRPNTVAAIVRTAALALLAALAVAGLSAGPARAQDGDVAWTVRTASNSYGDDRSSFSYAANPGGQVEDTMIVANRGKDPLDLAVYAADGFTTGTGQLDLLPKGGKSVGIGAWVRVGHDRVTVEPGRTAELPFTVSVPDNATPGDYVGGILTSLTQPDDTEGITVDRRLGIRVKLRVSGELKPGLAVENLSVDYDGPGNPFATGDATVSYRIHNTGNAILSARQTVSVSGPFGWLRTQAGTIASPPDLLPGESWKVTVPVHGVAPAVRLTATATVTPLLTDASGSTTSLRTIRATARGQAVPWTLALLVAVLIAVATGAFLLARRTRARRRLREEARVRDAVEQALLDQGTRAG</sequence>
<dbReference type="RefSeq" id="WP_386426363.1">
    <property type="nucleotide sequence ID" value="NZ_JBHSBB010000005.1"/>
</dbReference>
<keyword evidence="1" id="KW-0472">Membrane</keyword>
<keyword evidence="2" id="KW-0732">Signal</keyword>
<keyword evidence="1" id="KW-1133">Transmembrane helix</keyword>
<keyword evidence="4" id="KW-1185">Reference proteome</keyword>
<protein>
    <submittedName>
        <fullName evidence="3">WxL protein peptidoglycan domain-containing protein</fullName>
    </submittedName>
</protein>
<feature type="chain" id="PRO_5045613189" evidence="2">
    <location>
        <begin position="40"/>
        <end position="359"/>
    </location>
</feature>
<keyword evidence="1" id="KW-0812">Transmembrane</keyword>
<comment type="caution">
    <text evidence="3">The sequence shown here is derived from an EMBL/GenBank/DDBJ whole genome shotgun (WGS) entry which is preliminary data.</text>
</comment>
<evidence type="ECO:0000256" key="1">
    <source>
        <dbReference type="SAM" id="Phobius"/>
    </source>
</evidence>
<accession>A0ABV8HIW7</accession>
<feature type="transmembrane region" description="Helical" evidence="1">
    <location>
        <begin position="305"/>
        <end position="328"/>
    </location>
</feature>
<dbReference type="EMBL" id="JBHSBB010000005">
    <property type="protein sequence ID" value="MFC4030759.1"/>
    <property type="molecule type" value="Genomic_DNA"/>
</dbReference>
<reference evidence="4" key="1">
    <citation type="journal article" date="2019" name="Int. J. Syst. Evol. Microbiol.">
        <title>The Global Catalogue of Microorganisms (GCM) 10K type strain sequencing project: providing services to taxonomists for standard genome sequencing and annotation.</title>
        <authorList>
            <consortium name="The Broad Institute Genomics Platform"/>
            <consortium name="The Broad Institute Genome Sequencing Center for Infectious Disease"/>
            <person name="Wu L."/>
            <person name="Ma J."/>
        </authorList>
    </citation>
    <scope>NUCLEOTIDE SEQUENCE [LARGE SCALE GENOMIC DNA]</scope>
    <source>
        <strain evidence="4">CGMCC 4.7237</strain>
    </source>
</reference>
<dbReference type="Proteomes" id="UP001595765">
    <property type="component" value="Unassembled WGS sequence"/>
</dbReference>
<evidence type="ECO:0000313" key="4">
    <source>
        <dbReference type="Proteomes" id="UP001595765"/>
    </source>
</evidence>